<sequence length="71" mass="8247">MSITCTDRQSIAELQEKELPELRNKLQRANRDIEKLKGDTEEQETLLCTLMSEEDTAKACLQDISLMDRYL</sequence>
<dbReference type="Proteomes" id="UP001529510">
    <property type="component" value="Unassembled WGS sequence"/>
</dbReference>
<accession>A0ABD0NMB6</accession>
<feature type="non-terminal residue" evidence="2">
    <location>
        <position position="71"/>
    </location>
</feature>
<reference evidence="2 3" key="1">
    <citation type="submission" date="2024-05" db="EMBL/GenBank/DDBJ databases">
        <title>Genome sequencing and assembly of Indian major carp, Cirrhinus mrigala (Hamilton, 1822).</title>
        <authorList>
            <person name="Mohindra V."/>
            <person name="Chowdhury L.M."/>
            <person name="Lal K."/>
            <person name="Jena J.K."/>
        </authorList>
    </citation>
    <scope>NUCLEOTIDE SEQUENCE [LARGE SCALE GENOMIC DNA]</scope>
    <source>
        <strain evidence="2">CM1030</strain>
        <tissue evidence="2">Blood</tissue>
    </source>
</reference>
<name>A0ABD0NMB6_CIRMR</name>
<keyword evidence="1" id="KW-0175">Coiled coil</keyword>
<organism evidence="2 3">
    <name type="scientific">Cirrhinus mrigala</name>
    <name type="common">Mrigala</name>
    <dbReference type="NCBI Taxonomy" id="683832"/>
    <lineage>
        <taxon>Eukaryota</taxon>
        <taxon>Metazoa</taxon>
        <taxon>Chordata</taxon>
        <taxon>Craniata</taxon>
        <taxon>Vertebrata</taxon>
        <taxon>Euteleostomi</taxon>
        <taxon>Actinopterygii</taxon>
        <taxon>Neopterygii</taxon>
        <taxon>Teleostei</taxon>
        <taxon>Ostariophysi</taxon>
        <taxon>Cypriniformes</taxon>
        <taxon>Cyprinidae</taxon>
        <taxon>Labeoninae</taxon>
        <taxon>Labeonini</taxon>
        <taxon>Cirrhinus</taxon>
    </lineage>
</organism>
<comment type="caution">
    <text evidence="2">The sequence shown here is derived from an EMBL/GenBank/DDBJ whole genome shotgun (WGS) entry which is preliminary data.</text>
</comment>
<proteinExistence type="predicted"/>
<keyword evidence="3" id="KW-1185">Reference proteome</keyword>
<evidence type="ECO:0000313" key="2">
    <source>
        <dbReference type="EMBL" id="KAL0162096.1"/>
    </source>
</evidence>
<protein>
    <submittedName>
        <fullName evidence="2">Uncharacterized protein</fullName>
    </submittedName>
</protein>
<dbReference type="AlphaFoldDB" id="A0ABD0NMB6"/>
<feature type="coiled-coil region" evidence="1">
    <location>
        <begin position="12"/>
        <end position="46"/>
    </location>
</feature>
<dbReference type="EMBL" id="JAMKFB020000021">
    <property type="protein sequence ID" value="KAL0162096.1"/>
    <property type="molecule type" value="Genomic_DNA"/>
</dbReference>
<gene>
    <name evidence="2" type="ORF">M9458_041492</name>
</gene>
<evidence type="ECO:0000313" key="3">
    <source>
        <dbReference type="Proteomes" id="UP001529510"/>
    </source>
</evidence>
<evidence type="ECO:0000256" key="1">
    <source>
        <dbReference type="SAM" id="Coils"/>
    </source>
</evidence>